<reference evidence="9 10" key="1">
    <citation type="journal article" date="2016" name="Nat. Commun.">
        <title>Thousands of microbial genomes shed light on interconnected biogeochemical processes in an aquifer system.</title>
        <authorList>
            <person name="Anantharaman K."/>
            <person name="Brown C.T."/>
            <person name="Hug L.A."/>
            <person name="Sharon I."/>
            <person name="Castelle C.J."/>
            <person name="Probst A.J."/>
            <person name="Thomas B.C."/>
            <person name="Singh A."/>
            <person name="Wilkins M.J."/>
            <person name="Karaoz U."/>
            <person name="Brodie E.L."/>
            <person name="Williams K.H."/>
            <person name="Hubbard S.S."/>
            <person name="Banfield J.F."/>
        </authorList>
    </citation>
    <scope>NUCLEOTIDE SEQUENCE [LARGE SCALE GENOMIC DNA]</scope>
</reference>
<dbReference type="InterPro" id="IPR023631">
    <property type="entry name" value="Amidase_dom"/>
</dbReference>
<dbReference type="AlphaFoldDB" id="A0A1F8H6A9"/>
<dbReference type="Proteomes" id="UP000178155">
    <property type="component" value="Unassembled WGS sequence"/>
</dbReference>
<evidence type="ECO:0000256" key="7">
    <source>
        <dbReference type="HAMAP-Rule" id="MF_00120"/>
    </source>
</evidence>
<dbReference type="PROSITE" id="PS00571">
    <property type="entry name" value="AMIDASES"/>
    <property type="match status" value="1"/>
</dbReference>
<organism evidence="9 10">
    <name type="scientific">Candidatus Yanofskybacteria bacterium RIFCSPLOWO2_02_FULL_47_9b</name>
    <dbReference type="NCBI Taxonomy" id="1802708"/>
    <lineage>
        <taxon>Bacteria</taxon>
        <taxon>Candidatus Yanofskyibacteriota</taxon>
    </lineage>
</organism>
<protein>
    <recommendedName>
        <fullName evidence="7">Glutamyl-tRNA(Gln) amidotransferase subunit A</fullName>
        <shortName evidence="7">Glu-ADT subunit A</shortName>
        <ecNumber evidence="7">6.3.5.7</ecNumber>
    </recommendedName>
</protein>
<comment type="subunit">
    <text evidence="7">Heterotrimer of A, B and C subunits.</text>
</comment>
<evidence type="ECO:0000259" key="8">
    <source>
        <dbReference type="Pfam" id="PF01425"/>
    </source>
</evidence>
<comment type="caution">
    <text evidence="9">The sequence shown here is derived from an EMBL/GenBank/DDBJ whole genome shotgun (WGS) entry which is preliminary data.</text>
</comment>
<comment type="function">
    <text evidence="7">Allows the formation of correctly charged Gln-tRNA(Gln) through the transamidation of misacylated Glu-tRNA(Gln) in organisms which lack glutaminyl-tRNA synthetase. The reaction takes place in the presence of glutamine and ATP through an activated gamma-phospho-Glu-tRNA(Gln).</text>
</comment>
<evidence type="ECO:0000256" key="2">
    <source>
        <dbReference type="ARBA" id="ARBA00022598"/>
    </source>
</evidence>
<dbReference type="PANTHER" id="PTHR11895:SF151">
    <property type="entry name" value="GLUTAMYL-TRNA(GLN) AMIDOTRANSFERASE SUBUNIT A"/>
    <property type="match status" value="1"/>
</dbReference>
<keyword evidence="4 7" id="KW-0067">ATP-binding</keyword>
<evidence type="ECO:0000256" key="4">
    <source>
        <dbReference type="ARBA" id="ARBA00022840"/>
    </source>
</evidence>
<dbReference type="SUPFAM" id="SSF75304">
    <property type="entry name" value="Amidase signature (AS) enzymes"/>
    <property type="match status" value="1"/>
</dbReference>
<gene>
    <name evidence="7 9" type="primary">gatA</name>
    <name evidence="9" type="ORF">A3I39_02200</name>
</gene>
<feature type="active site" description="Charge relay system" evidence="7">
    <location>
        <position position="71"/>
    </location>
</feature>
<dbReference type="InterPro" id="IPR004412">
    <property type="entry name" value="GatA"/>
</dbReference>
<comment type="similarity">
    <text evidence="1 7">Belongs to the amidase family. GatA subfamily.</text>
</comment>
<evidence type="ECO:0000313" key="10">
    <source>
        <dbReference type="Proteomes" id="UP000178155"/>
    </source>
</evidence>
<keyword evidence="2 7" id="KW-0436">Ligase</keyword>
<dbReference type="GO" id="GO:0030956">
    <property type="term" value="C:glutamyl-tRNA(Gln) amidotransferase complex"/>
    <property type="evidence" value="ECO:0007669"/>
    <property type="project" value="InterPro"/>
</dbReference>
<comment type="catalytic activity">
    <reaction evidence="6 7">
        <text>L-glutamyl-tRNA(Gln) + L-glutamine + ATP + H2O = L-glutaminyl-tRNA(Gln) + L-glutamate + ADP + phosphate + H(+)</text>
        <dbReference type="Rhea" id="RHEA:17521"/>
        <dbReference type="Rhea" id="RHEA-COMP:9681"/>
        <dbReference type="Rhea" id="RHEA-COMP:9684"/>
        <dbReference type="ChEBI" id="CHEBI:15377"/>
        <dbReference type="ChEBI" id="CHEBI:15378"/>
        <dbReference type="ChEBI" id="CHEBI:29985"/>
        <dbReference type="ChEBI" id="CHEBI:30616"/>
        <dbReference type="ChEBI" id="CHEBI:43474"/>
        <dbReference type="ChEBI" id="CHEBI:58359"/>
        <dbReference type="ChEBI" id="CHEBI:78520"/>
        <dbReference type="ChEBI" id="CHEBI:78521"/>
        <dbReference type="ChEBI" id="CHEBI:456216"/>
        <dbReference type="EC" id="6.3.5.7"/>
    </reaction>
</comment>
<keyword evidence="9" id="KW-0808">Transferase</keyword>
<proteinExistence type="inferred from homology"/>
<feature type="active site" description="Acyl-ester intermediate" evidence="7">
    <location>
        <position position="170"/>
    </location>
</feature>
<dbReference type="GO" id="GO:0016740">
    <property type="term" value="F:transferase activity"/>
    <property type="evidence" value="ECO:0007669"/>
    <property type="project" value="UniProtKB-KW"/>
</dbReference>
<evidence type="ECO:0000256" key="3">
    <source>
        <dbReference type="ARBA" id="ARBA00022741"/>
    </source>
</evidence>
<dbReference type="Gene3D" id="3.90.1300.10">
    <property type="entry name" value="Amidase signature (AS) domain"/>
    <property type="match status" value="1"/>
</dbReference>
<evidence type="ECO:0000256" key="5">
    <source>
        <dbReference type="ARBA" id="ARBA00022917"/>
    </source>
</evidence>
<dbReference type="GO" id="GO:0005524">
    <property type="term" value="F:ATP binding"/>
    <property type="evidence" value="ECO:0007669"/>
    <property type="project" value="UniProtKB-KW"/>
</dbReference>
<keyword evidence="5 7" id="KW-0648">Protein biosynthesis</keyword>
<keyword evidence="3 7" id="KW-0547">Nucleotide-binding</keyword>
<evidence type="ECO:0000256" key="6">
    <source>
        <dbReference type="ARBA" id="ARBA00047407"/>
    </source>
</evidence>
<feature type="domain" description="Amidase" evidence="8">
    <location>
        <begin position="26"/>
        <end position="460"/>
    </location>
</feature>
<dbReference type="Pfam" id="PF01425">
    <property type="entry name" value="Amidase"/>
    <property type="match status" value="1"/>
</dbReference>
<dbReference type="GO" id="GO:0006412">
    <property type="term" value="P:translation"/>
    <property type="evidence" value="ECO:0007669"/>
    <property type="project" value="UniProtKB-UniRule"/>
</dbReference>
<evidence type="ECO:0000256" key="1">
    <source>
        <dbReference type="ARBA" id="ARBA00008069"/>
    </source>
</evidence>
<evidence type="ECO:0000313" key="9">
    <source>
        <dbReference type="EMBL" id="OGN33113.1"/>
    </source>
</evidence>
<dbReference type="InterPro" id="IPR020556">
    <property type="entry name" value="Amidase_CS"/>
</dbReference>
<dbReference type="GO" id="GO:0050567">
    <property type="term" value="F:glutaminyl-tRNA synthase (glutamine-hydrolyzing) activity"/>
    <property type="evidence" value="ECO:0007669"/>
    <property type="project" value="UniProtKB-UniRule"/>
</dbReference>
<accession>A0A1F8H6A9</accession>
<dbReference type="InterPro" id="IPR036928">
    <property type="entry name" value="AS_sf"/>
</dbReference>
<dbReference type="InterPro" id="IPR000120">
    <property type="entry name" value="Amidase"/>
</dbReference>
<dbReference type="EMBL" id="MGKW01000038">
    <property type="protein sequence ID" value="OGN33113.1"/>
    <property type="molecule type" value="Genomic_DNA"/>
</dbReference>
<dbReference type="PANTHER" id="PTHR11895">
    <property type="entry name" value="TRANSAMIDASE"/>
    <property type="match status" value="1"/>
</dbReference>
<dbReference type="NCBIfam" id="TIGR00132">
    <property type="entry name" value="gatA"/>
    <property type="match status" value="1"/>
</dbReference>
<dbReference type="EC" id="6.3.5.7" evidence="7"/>
<feature type="active site" description="Charge relay system" evidence="7">
    <location>
        <position position="146"/>
    </location>
</feature>
<name>A0A1F8H6A9_9BACT</name>
<sequence length="469" mass="50380">MPEIPKGLTIKEAREGLDRRDFSASELFEHYKTRIETQNPELNAYLTIFDKDSSFKFQDTGSLAGIPCAIKDNILIEGTVATAGSKILENYISAYDATVIKKLRAAGAQFLGKTNMDEFAMGTSTENSAYGPTKNPLDLTLVPGGSSGGSAAAVAADLAIFALGADTGGSIRQPASMCGIVGLKPTYGRVSRHGLIAMASSFDQIGPLTKIVYDAALVLNTLCGKDIFDSTTVDKPVPDFTAKLDLSIKGLKVGVPKEFFGTGLSAEVEESIRGAIKQLETLGCKLVDISLPNFEYGLAAYYIAVPSEISANLARFDGIRYGYSSPNAKTLLDTYVQSRSEGFGPEPKRRIMLGTYALSSGYYDAYYLKAQKVRALIKKDFDQAFKQVDVIVGPTSPNTAFKLGEKVSDPLALYLEDIYTVPVNLAGLPGISVPCGLGSKSKMPVGLQIIGKLFDEETLLRVAHQFEKS</sequence>
<dbReference type="HAMAP" id="MF_00120">
    <property type="entry name" value="GatA"/>
    <property type="match status" value="1"/>
</dbReference>